<dbReference type="EMBL" id="HBEB01004323">
    <property type="protein sequence ID" value="CAD8268469.1"/>
    <property type="molecule type" value="Transcribed_RNA"/>
</dbReference>
<organism evidence="4">
    <name type="scientific">Diacronema lutheri</name>
    <name type="common">Unicellular marine alga</name>
    <name type="synonym">Monochrysis lutheri</name>
    <dbReference type="NCBI Taxonomy" id="2081491"/>
    <lineage>
        <taxon>Eukaryota</taxon>
        <taxon>Haptista</taxon>
        <taxon>Haptophyta</taxon>
        <taxon>Pavlovophyceae</taxon>
        <taxon>Pavlovales</taxon>
        <taxon>Pavlovaceae</taxon>
        <taxon>Diacronema</taxon>
    </lineage>
</organism>
<gene>
    <name evidence="5" type="ORF">KFE25_011904</name>
    <name evidence="4" type="ORF">PLUT1463_LOCUS2783</name>
</gene>
<reference evidence="5" key="2">
    <citation type="submission" date="2021-05" db="EMBL/GenBank/DDBJ databases">
        <title>The genome of the haptophyte Pavlova lutheri (Diacronema luteri, Pavlovales) - a model for lipid biosynthesis in eukaryotic algae.</title>
        <authorList>
            <person name="Hulatt C.J."/>
            <person name="Posewitz M.C."/>
        </authorList>
    </citation>
    <scope>NUCLEOTIDE SEQUENCE</scope>
    <source>
        <strain evidence="5">NIVA-4/92</strain>
    </source>
</reference>
<accession>A0A7R9YHW8</accession>
<dbReference type="AlphaFoldDB" id="A0A7R9YHW8"/>
<dbReference type="PANTHER" id="PTHR12175:SF5">
    <property type="entry name" value="OS03G0795500 PROTEIN"/>
    <property type="match status" value="1"/>
</dbReference>
<dbReference type="SUPFAM" id="SSF49785">
    <property type="entry name" value="Galactose-binding domain-like"/>
    <property type="match status" value="1"/>
</dbReference>
<dbReference type="InterPro" id="IPR045099">
    <property type="entry name" value="PITH1-like"/>
</dbReference>
<dbReference type="InterPro" id="IPR010400">
    <property type="entry name" value="PITH_dom"/>
</dbReference>
<dbReference type="EMBL" id="JAGTXO010000033">
    <property type="protein sequence ID" value="KAG8460413.1"/>
    <property type="molecule type" value="Genomic_DNA"/>
</dbReference>
<protein>
    <recommendedName>
        <fullName evidence="3">PITH domain-containing protein</fullName>
    </recommendedName>
</protein>
<dbReference type="Gene3D" id="2.60.120.470">
    <property type="entry name" value="PITH domain"/>
    <property type="match status" value="1"/>
</dbReference>
<feature type="domain" description="PITH" evidence="3">
    <location>
        <begin position="1"/>
        <end position="172"/>
    </location>
</feature>
<evidence type="ECO:0000313" key="5">
    <source>
        <dbReference type="EMBL" id="KAG8460413.1"/>
    </source>
</evidence>
<dbReference type="PANTHER" id="PTHR12175">
    <property type="entry name" value="AD039 HT014 THIOREDOXIN FAMILY TRP26"/>
    <property type="match status" value="1"/>
</dbReference>
<proteinExistence type="inferred from homology"/>
<dbReference type="OrthoDB" id="2635at2759"/>
<dbReference type="OMA" id="PCTQELT"/>
<evidence type="ECO:0000313" key="6">
    <source>
        <dbReference type="Proteomes" id="UP000751190"/>
    </source>
</evidence>
<feature type="compositionally biased region" description="Basic and acidic residues" evidence="2">
    <location>
        <begin position="161"/>
        <end position="174"/>
    </location>
</feature>
<comment type="similarity">
    <text evidence="1">Belongs to the PITHD1 family.</text>
</comment>
<dbReference type="InterPro" id="IPR037047">
    <property type="entry name" value="PITH_dom_sf"/>
</dbReference>
<dbReference type="GO" id="GO:0005737">
    <property type="term" value="C:cytoplasm"/>
    <property type="evidence" value="ECO:0007669"/>
    <property type="project" value="UniProtKB-ARBA"/>
</dbReference>
<name>A0A7R9YHW8_DIALT</name>
<reference evidence="4" key="1">
    <citation type="submission" date="2021-01" db="EMBL/GenBank/DDBJ databases">
        <authorList>
            <person name="Corre E."/>
            <person name="Pelletier E."/>
            <person name="Niang G."/>
            <person name="Scheremetjew M."/>
            <person name="Finn R."/>
            <person name="Kale V."/>
            <person name="Holt S."/>
            <person name="Cochrane G."/>
            <person name="Meng A."/>
            <person name="Brown T."/>
            <person name="Cohen L."/>
        </authorList>
    </citation>
    <scope>NUCLEOTIDE SEQUENCE</scope>
    <source>
        <strain evidence="4">RCC1537</strain>
    </source>
</reference>
<evidence type="ECO:0000256" key="1">
    <source>
        <dbReference type="ARBA" id="ARBA00025788"/>
    </source>
</evidence>
<dbReference type="PROSITE" id="PS51532">
    <property type="entry name" value="PITH"/>
    <property type="match status" value="1"/>
</dbReference>
<feature type="region of interest" description="Disordered" evidence="2">
    <location>
        <begin position="161"/>
        <end position="185"/>
    </location>
</feature>
<dbReference type="InterPro" id="IPR008979">
    <property type="entry name" value="Galactose-bd-like_sf"/>
</dbReference>
<sequence length="185" mass="19986">MAGLPAEDLLEHIELTQCECLNQSSEHTLRHCLEQGARDQPTLHLQSDCDEELLIRIAFRSPVRLAYLRIEAPPGTAPASIRLFANKLGLDFDSAKSEAPTQELALGEADVAAGAKPIELRFVLFQMVSSLTLFVGANQSGGEETVIQRLQLLGAPIVHEGAKRSKEDQDRATKGDWLGSGTAGA</sequence>
<evidence type="ECO:0000256" key="2">
    <source>
        <dbReference type="SAM" id="MobiDB-lite"/>
    </source>
</evidence>
<dbReference type="Proteomes" id="UP000751190">
    <property type="component" value="Unassembled WGS sequence"/>
</dbReference>
<dbReference type="Pfam" id="PF06201">
    <property type="entry name" value="PITH"/>
    <property type="match status" value="1"/>
</dbReference>
<evidence type="ECO:0000259" key="3">
    <source>
        <dbReference type="PROSITE" id="PS51532"/>
    </source>
</evidence>
<evidence type="ECO:0000313" key="4">
    <source>
        <dbReference type="EMBL" id="CAD8268469.1"/>
    </source>
</evidence>
<keyword evidence="6" id="KW-1185">Reference proteome</keyword>